<feature type="region of interest" description="Disordered" evidence="1">
    <location>
        <begin position="90"/>
        <end position="116"/>
    </location>
</feature>
<evidence type="ECO:0000256" key="1">
    <source>
        <dbReference type="SAM" id="MobiDB-lite"/>
    </source>
</evidence>
<dbReference type="Proteomes" id="UP000093053">
    <property type="component" value="Chromosome"/>
</dbReference>
<accession>A0A1B2HMQ0</accession>
<gene>
    <name evidence="2" type="ORF">BBK82_25825</name>
</gene>
<dbReference type="InterPro" id="IPR001387">
    <property type="entry name" value="Cro/C1-type_HTH"/>
</dbReference>
<keyword evidence="3" id="KW-1185">Reference proteome</keyword>
<reference evidence="2 3" key="1">
    <citation type="submission" date="2016-07" db="EMBL/GenBank/DDBJ databases">
        <title>Complete genome sequence of the Lentzea guizhouensis DHS C013.</title>
        <authorList>
            <person name="Cao C."/>
        </authorList>
    </citation>
    <scope>NUCLEOTIDE SEQUENCE [LARGE SCALE GENOMIC DNA]</scope>
    <source>
        <strain evidence="2 3">DHS C013</strain>
    </source>
</reference>
<evidence type="ECO:0000313" key="3">
    <source>
        <dbReference type="Proteomes" id="UP000093053"/>
    </source>
</evidence>
<dbReference type="EMBL" id="CP016793">
    <property type="protein sequence ID" value="ANZ38980.1"/>
    <property type="molecule type" value="Genomic_DNA"/>
</dbReference>
<dbReference type="STRING" id="1586287.BBK82_25825"/>
<name>A0A1B2HMQ0_9PSEU</name>
<protein>
    <submittedName>
        <fullName evidence="2">Uncharacterized protein</fullName>
    </submittedName>
</protein>
<dbReference type="KEGG" id="led:BBK82_25825"/>
<dbReference type="AlphaFoldDB" id="A0A1B2HMQ0"/>
<organism evidence="2 3">
    <name type="scientific">Lentzea guizhouensis</name>
    <dbReference type="NCBI Taxonomy" id="1586287"/>
    <lineage>
        <taxon>Bacteria</taxon>
        <taxon>Bacillati</taxon>
        <taxon>Actinomycetota</taxon>
        <taxon>Actinomycetes</taxon>
        <taxon>Pseudonocardiales</taxon>
        <taxon>Pseudonocardiaceae</taxon>
        <taxon>Lentzea</taxon>
    </lineage>
</organism>
<proteinExistence type="predicted"/>
<dbReference type="CDD" id="cd00093">
    <property type="entry name" value="HTH_XRE"/>
    <property type="match status" value="1"/>
</dbReference>
<evidence type="ECO:0000313" key="2">
    <source>
        <dbReference type="EMBL" id="ANZ38980.1"/>
    </source>
</evidence>
<sequence length="306" mass="33556">MMLAIYPPREELADLLVTGPFADALRVAIQVRGLSLERLQHRLRVRGAPISVTALSYWQSGRRRPERPESLRALAHLEDVLGLPDTALSRLLGPPRPRGRSRRREAPPRSPWDGSGLVLTAQHDRVDVASCGGVRGIRTRQVVQATAAGVDRWILCQETGSAQPAVTAIRSCRVGRVARERTNGVLVAELMFEEPLSPDESVAIEYELIYPSPTAEHTHFRRFGERVHDYVLEIKFPLDAPPVSCERFATGPAGAEMSGGARQEPVDAWGYAHTAALDFGPGLYGMRWSMPVTAAVNATRSSTNGK</sequence>